<feature type="signal peptide" evidence="1">
    <location>
        <begin position="1"/>
        <end position="21"/>
    </location>
</feature>
<sequence>MRRRLLLAVVGGLFLPVAVSGQGFSQRIDATCAPDDPFIGQFLPARGSRRISAIVNSEVKATAYLDVTTDVLNEDSVVMGAVAAELQPKQAQILALPASFIDIQGVRLRVVNRDRTFGRVTATLNVSR</sequence>
<dbReference type="EMBL" id="CP003587">
    <property type="protein sequence ID" value="AGY60164.1"/>
    <property type="molecule type" value="Genomic_DNA"/>
</dbReference>
<dbReference type="HOGENOM" id="CLU_2093372_0_0_3"/>
<feature type="chain" id="PRO_5004664165" evidence="1">
    <location>
        <begin position="22"/>
        <end position="128"/>
    </location>
</feature>
<dbReference type="KEGG" id="glj:GKIL_3918"/>
<gene>
    <name evidence="2" type="ORF">GKIL_3918</name>
</gene>
<evidence type="ECO:0000256" key="1">
    <source>
        <dbReference type="SAM" id="SignalP"/>
    </source>
</evidence>
<organism evidence="2 3">
    <name type="scientific">Gloeobacter kilaueensis (strain ATCC BAA-2537 / CCAP 1431/1 / ULC 316 / JS1)</name>
    <dbReference type="NCBI Taxonomy" id="1183438"/>
    <lineage>
        <taxon>Bacteria</taxon>
        <taxon>Bacillati</taxon>
        <taxon>Cyanobacteriota</taxon>
        <taxon>Cyanophyceae</taxon>
        <taxon>Gloeobacterales</taxon>
        <taxon>Gloeobacteraceae</taxon>
        <taxon>Gloeobacter</taxon>
    </lineage>
</organism>
<dbReference type="Proteomes" id="UP000017396">
    <property type="component" value="Chromosome"/>
</dbReference>
<name>U5QR81_GLOK1</name>
<dbReference type="RefSeq" id="WP_023175494.1">
    <property type="nucleotide sequence ID" value="NC_022600.1"/>
</dbReference>
<keyword evidence="1" id="KW-0732">Signal</keyword>
<protein>
    <submittedName>
        <fullName evidence="2">Uncharacterized protein</fullName>
    </submittedName>
</protein>
<dbReference type="STRING" id="1183438.GKIL_3918"/>
<dbReference type="AlphaFoldDB" id="U5QR81"/>
<evidence type="ECO:0000313" key="2">
    <source>
        <dbReference type="EMBL" id="AGY60164.1"/>
    </source>
</evidence>
<reference evidence="2 3" key="1">
    <citation type="journal article" date="2013" name="PLoS ONE">
        <title>Cultivation and Complete Genome Sequencing of Gloeobacter kilaueensis sp. nov., from a Lava Cave in Kilauea Caldera, Hawai'i.</title>
        <authorList>
            <person name="Saw J.H."/>
            <person name="Schatz M."/>
            <person name="Brown M.V."/>
            <person name="Kunkel D.D."/>
            <person name="Foster J.S."/>
            <person name="Shick H."/>
            <person name="Christensen S."/>
            <person name="Hou S."/>
            <person name="Wan X."/>
            <person name="Donachie S.P."/>
        </authorList>
    </citation>
    <scope>NUCLEOTIDE SEQUENCE [LARGE SCALE GENOMIC DNA]</scope>
    <source>
        <strain evidence="3">JS</strain>
    </source>
</reference>
<accession>U5QR81</accession>
<evidence type="ECO:0000313" key="3">
    <source>
        <dbReference type="Proteomes" id="UP000017396"/>
    </source>
</evidence>
<keyword evidence="3" id="KW-1185">Reference proteome</keyword>
<proteinExistence type="predicted"/>